<feature type="binding site" evidence="19">
    <location>
        <position position="1064"/>
    </location>
    <ligand>
        <name>ATP</name>
        <dbReference type="ChEBI" id="CHEBI:30616"/>
    </ligand>
</feature>
<dbReference type="EC" id="7.6.2.1" evidence="21"/>
<dbReference type="SUPFAM" id="SSF81665">
    <property type="entry name" value="Calcium ATPase, transmembrane domain M"/>
    <property type="match status" value="1"/>
</dbReference>
<evidence type="ECO:0000256" key="7">
    <source>
        <dbReference type="ARBA" id="ARBA00022723"/>
    </source>
</evidence>
<dbReference type="Gene3D" id="3.40.50.1000">
    <property type="entry name" value="HAD superfamily/HAD-like"/>
    <property type="match status" value="1"/>
</dbReference>
<feature type="transmembrane region" description="Helical" evidence="21">
    <location>
        <begin position="160"/>
        <end position="179"/>
    </location>
</feature>
<feature type="transmembrane region" description="Helical" evidence="21">
    <location>
        <begin position="191"/>
        <end position="213"/>
    </location>
</feature>
<keyword evidence="9 19" id="KW-0067">ATP-binding</keyword>
<evidence type="ECO:0000256" key="11">
    <source>
        <dbReference type="ARBA" id="ARBA00022967"/>
    </source>
</evidence>
<keyword evidence="26" id="KW-1185">Reference proteome</keyword>
<organism evidence="25 26">
    <name type="scientific">Tupaia chinensis</name>
    <name type="common">Chinese tree shrew</name>
    <name type="synonym">Tupaia belangeri chinensis</name>
    <dbReference type="NCBI Taxonomy" id="246437"/>
    <lineage>
        <taxon>Eukaryota</taxon>
        <taxon>Metazoa</taxon>
        <taxon>Chordata</taxon>
        <taxon>Craniata</taxon>
        <taxon>Vertebrata</taxon>
        <taxon>Euteleostomi</taxon>
        <taxon>Mammalia</taxon>
        <taxon>Eutheria</taxon>
        <taxon>Euarchontoglires</taxon>
        <taxon>Scandentia</taxon>
        <taxon>Tupaiidae</taxon>
        <taxon>Tupaia</taxon>
    </lineage>
</organism>
<feature type="binding site" evidence="19">
    <location>
        <position position="1207"/>
    </location>
    <ligand>
        <name>ATP</name>
        <dbReference type="ChEBI" id="CHEBI:30616"/>
    </ligand>
</feature>
<sequence length="1580" mass="175575">MVCAKPLAQIRGQFRIRSLLVRQCLAEFLGVFVLMLLTQGAVAQAVTSGETKGNFFTMFLAGSLAVMIAIYVGGNVSGAHLNPAFSLAMCLLGRLPWAKLPIYSLVQLLSAFCASGATYALYYDALQNYTGGNLTVTGPKETASIFATYPAPYLSLNNGFLDQVLGTGVLIVGLLAILDRRNKGVPAGLEPVVVGMLVLVIGLSMGANCGFPLNPARDLGPRLFTYMAGWGPEVFSAGNGWWWVPVVAPLVGAVLGTATYQLLVAVHHPEDSEPAQEPASTQHKASALGSPAWAQTRECLASASSQCLPVVQGTDLVGGAGEIPVFLRGPIRAERVSHGIAGTLLGEMALCAKKRPPEEERRARANDREYNEKFQYASNCIKTSKYNILTFLPVNLFEQFQEVANTYFLFLLILQLIPQISSLSWFTTIVPLVLVLTITAVKDATDDYFRHKSDNQVNNRQSQVLINGILQQEQWMNVCVGDIIKLENNQFVAADLLLLSSSEPHGLCYIETAELDGETNMKVRQAIPVTSELGDISKLAKFDGEVICEPPNNKLDKFSGTLYWKENKFPLSNQNMLLRGCVLRNTEWCFGLVIFAGPDTKLMQNSGRTKFKRTSIDRLMNTLVLWIFGFLVCMGVILAIGNAIWEHEVGTRFQVYLPWDEAVDSAFFSGFLSFWSYIIILNTVVPISLYVSVEVIRLGHSYFINWDKKMFCTKKRTPAEARTTTLNEELGQVEYIFSDKTGTLTQNIMVFSKCSVHGRSYEASALTLPSSVLLCVGDVFDVLGHKAELGERPEPVDFSFNPLADKKFFFWDSSLLEAVKMGDPDTHEFFRLLSLCHTVMSEEKNEGELYYKAQSPDEGALVTAARNFGFVFRSRTPKTVTVHEMGTAVTYQLLAILDFNNIRKRMSVIVRNPEGKIRLYCKGADTILLERLHRCTPELLNATTDHLNEYAGEGLRTLVLAYKDLDEEYYEEWAERRLQASLAQDSREDRLGSIYEEVESNMMVRAAGEAVGGPGGLLPMTIGPGTLVYLQLLGATAIEDKLQQGVPETIALLTLANIKIWVLTGDKQETAVNIGYSCKMLTDDMTEVFVVTGHTVLEVREELRKAREKMMDSSRAVGNGFTFQEKLSSSKLTSVLEAVAGEYALVINGHSLAHALEADMELEFLETACACKAVICCRVTPLQKAQVVELVKKYKKAVTLAIGDGANDVSMIKTAHIGVGISGQEGIQAVLASDYSFSQFKFLQRLLLVHGRWSYLRMCKFLCYFFYKNFAFTMVHFWFGFFCGFSAQTVYDQYFITLYNIVYTSLPVLAMGVFDQDVPEQRSMEYPKLYEPGQLNLLFNKREFFICIAQGIYTSVLMFFIPYGVFAEATRDDGTQLADYQSFAVTVATSLVIVVSVQIGLDTGYWTAINHFFIWGSLAVYFAILFAMHSNGLFDMFPNQFRFVGNAQNTLAQPTVWLTIVLTTVVCIMPVVAFRFLRLNLKPDLSDTVRYTQLVRKKQKAQHRCMRRVGRTGSRRSGYAFSHQEGFGELIMSGKNMRLSSLALSSFTTRSSSSWIESLRRKKSDSASSPSAGADKPLKG</sequence>
<dbReference type="InterPro" id="IPR022357">
    <property type="entry name" value="MIP_CS"/>
</dbReference>
<dbReference type="GO" id="GO:0007030">
    <property type="term" value="P:Golgi organization"/>
    <property type="evidence" value="ECO:0007669"/>
    <property type="project" value="TreeGrafter"/>
</dbReference>
<dbReference type="SFLD" id="SFLDF00027">
    <property type="entry name" value="p-type_atpase"/>
    <property type="match status" value="1"/>
</dbReference>
<dbReference type="Pfam" id="PF16212">
    <property type="entry name" value="PhoLip_ATPase_C"/>
    <property type="match status" value="1"/>
</dbReference>
<feature type="transmembrane region" description="Helical" evidence="21">
    <location>
        <begin position="55"/>
        <end position="79"/>
    </location>
</feature>
<evidence type="ECO:0000256" key="18">
    <source>
        <dbReference type="PIRSR" id="PIRSR606539-1"/>
    </source>
</evidence>
<feature type="active site" description="4-aspartylphosphate intermediate" evidence="18">
    <location>
        <position position="739"/>
    </location>
</feature>
<keyword evidence="8 19" id="KW-0547">Nucleotide-binding</keyword>
<evidence type="ECO:0000313" key="25">
    <source>
        <dbReference type="EMBL" id="ELW47306.1"/>
    </source>
</evidence>
<feature type="transmembrane region" description="Helical" evidence="21">
    <location>
        <begin position="1294"/>
        <end position="1314"/>
    </location>
</feature>
<evidence type="ECO:0000259" key="24">
    <source>
        <dbReference type="Pfam" id="PF16212"/>
    </source>
</evidence>
<feature type="transmembrane region" description="Helical" evidence="21">
    <location>
        <begin position="100"/>
        <end position="122"/>
    </location>
</feature>
<feature type="transmembrane region" description="Helical" evidence="21">
    <location>
        <begin position="20"/>
        <end position="43"/>
    </location>
</feature>
<keyword evidence="10 20" id="KW-0460">Magnesium</keyword>
<keyword evidence="12 21" id="KW-1133">Transmembrane helix</keyword>
<dbReference type="PRINTS" id="PR02022">
    <property type="entry name" value="AQUAPORIN10M"/>
</dbReference>
<dbReference type="FunCoup" id="L9J9U4">
    <property type="interactions" value="1146"/>
</dbReference>
<dbReference type="FunFam" id="3.40.1110.10:FF:000188">
    <property type="entry name" value="Phospholipid-transporting ATPase"/>
    <property type="match status" value="1"/>
</dbReference>
<dbReference type="eggNOG" id="KOG0206">
    <property type="taxonomic scope" value="Eukaryota"/>
</dbReference>
<dbReference type="STRING" id="246437.L9J9U4"/>
<feature type="binding site" evidence="19">
    <location>
        <position position="1208"/>
    </location>
    <ligand>
        <name>ATP</name>
        <dbReference type="ChEBI" id="CHEBI:30616"/>
    </ligand>
</feature>
<dbReference type="InterPro" id="IPR023298">
    <property type="entry name" value="ATPase_P-typ_TM_dom_sf"/>
</dbReference>
<feature type="binding site" evidence="19">
    <location>
        <position position="741"/>
    </location>
    <ligand>
        <name>ATP</name>
        <dbReference type="ChEBI" id="CHEBI:30616"/>
    </ligand>
</feature>
<keyword evidence="13" id="KW-0445">Lipid transport</keyword>
<dbReference type="InterPro" id="IPR032631">
    <property type="entry name" value="P-type_ATPase_N"/>
</dbReference>
<feature type="region of interest" description="Disordered" evidence="22">
    <location>
        <begin position="1552"/>
        <end position="1580"/>
    </location>
</feature>
<feature type="domain" description="P-type ATPase N-terminal" evidence="23">
    <location>
        <begin position="364"/>
        <end position="429"/>
    </location>
</feature>
<dbReference type="InterPro" id="IPR018303">
    <property type="entry name" value="ATPase_P-typ_P_site"/>
</dbReference>
<keyword evidence="14 21" id="KW-0472">Membrane</keyword>
<evidence type="ECO:0000256" key="4">
    <source>
        <dbReference type="ARBA" id="ARBA00008109"/>
    </source>
</evidence>
<feature type="binding site" evidence="20">
    <location>
        <position position="1208"/>
    </location>
    <ligand>
        <name>Mg(2+)</name>
        <dbReference type="ChEBI" id="CHEBI:18420"/>
    </ligand>
</feature>
<dbReference type="Pfam" id="PF00230">
    <property type="entry name" value="MIP"/>
    <property type="match status" value="1"/>
</dbReference>
<dbReference type="FunFam" id="3.40.50.1000:FF:000014">
    <property type="entry name" value="Phospholipid-transporting ATPase"/>
    <property type="match status" value="1"/>
</dbReference>
<dbReference type="GO" id="GO:0016887">
    <property type="term" value="F:ATP hydrolysis activity"/>
    <property type="evidence" value="ECO:0007669"/>
    <property type="project" value="InterPro"/>
</dbReference>
<evidence type="ECO:0000256" key="9">
    <source>
        <dbReference type="ARBA" id="ARBA00022840"/>
    </source>
</evidence>
<proteinExistence type="inferred from homology"/>
<evidence type="ECO:0000256" key="2">
    <source>
        <dbReference type="ARBA" id="ARBA00004127"/>
    </source>
</evidence>
<feature type="binding site" evidence="19">
    <location>
        <position position="740"/>
    </location>
    <ligand>
        <name>ATP</name>
        <dbReference type="ChEBI" id="CHEBI:30616"/>
    </ligand>
</feature>
<evidence type="ECO:0000256" key="15">
    <source>
        <dbReference type="ARBA" id="ARBA00034036"/>
    </source>
</evidence>
<dbReference type="Proteomes" id="UP000011518">
    <property type="component" value="Unassembled WGS sequence"/>
</dbReference>
<feature type="binding site" evidence="19">
    <location>
        <position position="739"/>
    </location>
    <ligand>
        <name>ATP</name>
        <dbReference type="ChEBI" id="CHEBI:30616"/>
    </ligand>
</feature>
<dbReference type="InterPro" id="IPR036412">
    <property type="entry name" value="HAD-like_sf"/>
</dbReference>
<dbReference type="PROSITE" id="PS00221">
    <property type="entry name" value="MIP"/>
    <property type="match status" value="1"/>
</dbReference>
<evidence type="ECO:0000256" key="12">
    <source>
        <dbReference type="ARBA" id="ARBA00022989"/>
    </source>
</evidence>
<dbReference type="InterPro" id="IPR044492">
    <property type="entry name" value="P_typ_ATPase_HD_dom"/>
</dbReference>
<comment type="catalytic activity">
    <reaction evidence="16">
        <text>H2O(in) = H2O(out)</text>
        <dbReference type="Rhea" id="RHEA:29667"/>
        <dbReference type="ChEBI" id="CHEBI:15377"/>
    </reaction>
</comment>
<dbReference type="InterPro" id="IPR023271">
    <property type="entry name" value="Aquaporin-like"/>
</dbReference>
<comment type="similarity">
    <text evidence="3">Belongs to the MIP/aquaporin (TC 1.A.8) family.</text>
</comment>
<dbReference type="GO" id="GO:0005802">
    <property type="term" value="C:trans-Golgi network"/>
    <property type="evidence" value="ECO:0007669"/>
    <property type="project" value="TreeGrafter"/>
</dbReference>
<evidence type="ECO:0000256" key="20">
    <source>
        <dbReference type="PIRSR" id="PIRSR606539-3"/>
    </source>
</evidence>
<feature type="binding site" evidence="19">
    <location>
        <position position="1184"/>
    </location>
    <ligand>
        <name>ATP</name>
        <dbReference type="ChEBI" id="CHEBI:30616"/>
    </ligand>
</feature>
<feature type="transmembrane region" description="Helical" evidence="21">
    <location>
        <begin position="1383"/>
        <end position="1401"/>
    </location>
</feature>
<evidence type="ECO:0000256" key="16">
    <source>
        <dbReference type="ARBA" id="ARBA00034651"/>
    </source>
</evidence>
<feature type="binding site" evidence="20">
    <location>
        <position position="739"/>
    </location>
    <ligand>
        <name>Mg(2+)</name>
        <dbReference type="ChEBI" id="CHEBI:18420"/>
    </ligand>
</feature>
<dbReference type="InterPro" id="IPR023214">
    <property type="entry name" value="HAD_sf"/>
</dbReference>
<evidence type="ECO:0000256" key="21">
    <source>
        <dbReference type="RuleBase" id="RU362033"/>
    </source>
</evidence>
<dbReference type="PRINTS" id="PR00783">
    <property type="entry name" value="MINTRINSICP"/>
</dbReference>
<dbReference type="NCBIfam" id="TIGR01494">
    <property type="entry name" value="ATPase_P-type"/>
    <property type="match status" value="1"/>
</dbReference>
<name>L9J9U4_TUPCH</name>
<dbReference type="InterPro" id="IPR000425">
    <property type="entry name" value="MIP"/>
</dbReference>
<dbReference type="NCBIfam" id="TIGR01652">
    <property type="entry name" value="ATPase-Plipid"/>
    <property type="match status" value="2"/>
</dbReference>
<feature type="binding site" evidence="20">
    <location>
        <position position="741"/>
    </location>
    <ligand>
        <name>Mg(2+)</name>
        <dbReference type="ChEBI" id="CHEBI:18420"/>
    </ligand>
</feature>
<evidence type="ECO:0000256" key="17">
    <source>
        <dbReference type="ARBA" id="ARBA00049405"/>
    </source>
</evidence>
<dbReference type="PANTHER" id="PTHR24092:SF46">
    <property type="entry name" value="PHOSPHOLIPID-TRANSPORTING ATPASE ID"/>
    <property type="match status" value="1"/>
</dbReference>
<reference evidence="26" key="2">
    <citation type="journal article" date="2013" name="Nat. Commun.">
        <title>Genome of the Chinese tree shrew.</title>
        <authorList>
            <person name="Fan Y."/>
            <person name="Huang Z.Y."/>
            <person name="Cao C.C."/>
            <person name="Chen C.S."/>
            <person name="Chen Y.X."/>
            <person name="Fan D.D."/>
            <person name="He J."/>
            <person name="Hou H.L."/>
            <person name="Hu L."/>
            <person name="Hu X.T."/>
            <person name="Jiang X.T."/>
            <person name="Lai R."/>
            <person name="Lang Y.S."/>
            <person name="Liang B."/>
            <person name="Liao S.G."/>
            <person name="Mu D."/>
            <person name="Ma Y.Y."/>
            <person name="Niu Y.Y."/>
            <person name="Sun X.Q."/>
            <person name="Xia J.Q."/>
            <person name="Xiao J."/>
            <person name="Xiong Z.Q."/>
            <person name="Xu L."/>
            <person name="Yang L."/>
            <person name="Zhang Y."/>
            <person name="Zhao W."/>
            <person name="Zhao X.D."/>
            <person name="Zheng Y.T."/>
            <person name="Zhou J.M."/>
            <person name="Zhu Y.B."/>
            <person name="Zhang G.J."/>
            <person name="Wang J."/>
            <person name="Yao Y.G."/>
        </authorList>
    </citation>
    <scope>NUCLEOTIDE SEQUENCE [LARGE SCALE GENOMIC DNA]</scope>
</reference>
<keyword evidence="7 20" id="KW-0479">Metal-binding</keyword>
<feature type="domain" description="P-type ATPase C-terminal" evidence="24">
    <location>
        <begin position="1230"/>
        <end position="1483"/>
    </location>
</feature>
<feature type="binding site" evidence="19">
    <location>
        <position position="1065"/>
    </location>
    <ligand>
        <name>ATP</name>
        <dbReference type="ChEBI" id="CHEBI:30616"/>
    </ligand>
</feature>
<keyword evidence="5" id="KW-0813">Transport</keyword>
<dbReference type="FunFam" id="1.20.1080.10:FF:000005">
    <property type="entry name" value="Aquaporin 3"/>
    <property type="match status" value="1"/>
</dbReference>
<dbReference type="PROSITE" id="PS00154">
    <property type="entry name" value="ATPASE_E1_E2"/>
    <property type="match status" value="1"/>
</dbReference>
<dbReference type="InterPro" id="IPR006539">
    <property type="entry name" value="P-type_ATPase_IV"/>
</dbReference>
<reference evidence="26" key="1">
    <citation type="submission" date="2012-07" db="EMBL/GenBank/DDBJ databases">
        <title>Genome of the Chinese tree shrew, a rising model animal genetically related to primates.</title>
        <authorList>
            <person name="Zhang G."/>
            <person name="Fan Y."/>
            <person name="Yao Y."/>
            <person name="Huang Z."/>
        </authorList>
    </citation>
    <scope>NUCLEOTIDE SEQUENCE [LARGE SCALE GENOMIC DNA]</scope>
</reference>
<dbReference type="GO" id="GO:0140345">
    <property type="term" value="F:phosphatidylcholine flippase activity"/>
    <property type="evidence" value="ECO:0007669"/>
    <property type="project" value="UniProtKB-ARBA"/>
</dbReference>
<dbReference type="InterPro" id="IPR001757">
    <property type="entry name" value="P_typ_ATPase"/>
</dbReference>
<evidence type="ECO:0000256" key="3">
    <source>
        <dbReference type="ARBA" id="ARBA00006175"/>
    </source>
</evidence>
<dbReference type="InterPro" id="IPR032630">
    <property type="entry name" value="P_typ_ATPase_c"/>
</dbReference>
<feature type="transmembrane region" description="Helical" evidence="21">
    <location>
        <begin position="1454"/>
        <end position="1477"/>
    </location>
</feature>
<dbReference type="GO" id="GO:0005886">
    <property type="term" value="C:plasma membrane"/>
    <property type="evidence" value="ECO:0007669"/>
    <property type="project" value="TreeGrafter"/>
</dbReference>
<gene>
    <name evidence="25" type="ORF">TREES_T100021932</name>
</gene>
<comment type="subcellular location">
    <subcellularLocation>
        <location evidence="2">Endomembrane system</location>
        <topology evidence="2">Multi-pass membrane protein</topology>
    </subcellularLocation>
    <subcellularLocation>
        <location evidence="21">Membrane</location>
        <topology evidence="21">Multi-pass membrane protein</topology>
    </subcellularLocation>
</comment>
<dbReference type="InterPro" id="IPR026252">
    <property type="entry name" value="Aquaporin_10"/>
</dbReference>
<dbReference type="EMBL" id="KB321128">
    <property type="protein sequence ID" value="ELW47306.1"/>
    <property type="molecule type" value="Genomic_DNA"/>
</dbReference>
<feature type="binding site" evidence="19">
    <location>
        <position position="1066"/>
    </location>
    <ligand>
        <name>ATP</name>
        <dbReference type="ChEBI" id="CHEBI:30616"/>
    </ligand>
</feature>
<dbReference type="SFLD" id="SFLDS00003">
    <property type="entry name" value="Haloacid_Dehalogenase"/>
    <property type="match status" value="1"/>
</dbReference>
<keyword evidence="6 21" id="KW-0812">Transmembrane</keyword>
<dbReference type="Pfam" id="PF13246">
    <property type="entry name" value="Cation_ATPase"/>
    <property type="match status" value="1"/>
</dbReference>
<evidence type="ECO:0000256" key="14">
    <source>
        <dbReference type="ARBA" id="ARBA00023136"/>
    </source>
</evidence>
<feature type="binding site" evidence="20">
    <location>
        <position position="1204"/>
    </location>
    <ligand>
        <name>Mg(2+)</name>
        <dbReference type="ChEBI" id="CHEBI:18420"/>
    </ligand>
</feature>
<dbReference type="Pfam" id="PF16209">
    <property type="entry name" value="PhoLip_ATPase_N"/>
    <property type="match status" value="1"/>
</dbReference>
<comment type="catalytic activity">
    <reaction evidence="17">
        <text>glycerol(in) = glycerol(out)</text>
        <dbReference type="Rhea" id="RHEA:29675"/>
        <dbReference type="ChEBI" id="CHEBI:17754"/>
    </reaction>
</comment>
<feature type="transmembrane region" description="Helical" evidence="21">
    <location>
        <begin position="665"/>
        <end position="691"/>
    </location>
</feature>
<feature type="transmembrane region" description="Helical" evidence="21">
    <location>
        <begin position="423"/>
        <end position="441"/>
    </location>
</feature>
<dbReference type="SUPFAM" id="SSF81660">
    <property type="entry name" value="Metal cation-transporting ATPase, ATP-binding domain N"/>
    <property type="match status" value="1"/>
</dbReference>
<evidence type="ECO:0000259" key="23">
    <source>
        <dbReference type="Pfam" id="PF16209"/>
    </source>
</evidence>
<evidence type="ECO:0000256" key="1">
    <source>
        <dbReference type="ARBA" id="ARBA00001946"/>
    </source>
</evidence>
<dbReference type="GO" id="GO:0000287">
    <property type="term" value="F:magnesium ion binding"/>
    <property type="evidence" value="ECO:0007669"/>
    <property type="project" value="UniProtKB-UniRule"/>
</dbReference>
<dbReference type="InterPro" id="IPR008250">
    <property type="entry name" value="ATPase_P-typ_transduc_dom_A_sf"/>
</dbReference>
<dbReference type="InterPro" id="IPR023299">
    <property type="entry name" value="ATPase_P-typ_cyto_dom_N"/>
</dbReference>
<feature type="binding site" evidence="19">
    <location>
        <position position="956"/>
    </location>
    <ligand>
        <name>ATP</name>
        <dbReference type="ChEBI" id="CHEBI:30616"/>
    </ligand>
</feature>
<evidence type="ECO:0000256" key="10">
    <source>
        <dbReference type="ARBA" id="ARBA00022842"/>
    </source>
</evidence>
<keyword evidence="11 21" id="KW-1278">Translocase</keyword>
<evidence type="ECO:0000256" key="8">
    <source>
        <dbReference type="ARBA" id="ARBA00022741"/>
    </source>
</evidence>
<dbReference type="GO" id="GO:0005524">
    <property type="term" value="F:ATP binding"/>
    <property type="evidence" value="ECO:0007669"/>
    <property type="project" value="UniProtKB-UniRule"/>
</dbReference>
<dbReference type="FunFam" id="2.70.150.10:FF:000025">
    <property type="entry name" value="Phospholipid-transporting ATPase"/>
    <property type="match status" value="1"/>
</dbReference>
<protein>
    <recommendedName>
        <fullName evidence="21">Phospholipid-transporting ATPase</fullName>
        <ecNumber evidence="21">7.6.2.1</ecNumber>
    </recommendedName>
</protein>
<dbReference type="GO" id="GO:0015267">
    <property type="term" value="F:channel activity"/>
    <property type="evidence" value="ECO:0007669"/>
    <property type="project" value="InterPro"/>
</dbReference>
<dbReference type="FunFam" id="3.40.50.1000:FF:000001">
    <property type="entry name" value="Phospholipid-transporting ATPase IC"/>
    <property type="match status" value="1"/>
</dbReference>
<feature type="binding site" evidence="19">
    <location>
        <position position="858"/>
    </location>
    <ligand>
        <name>ATP</name>
        <dbReference type="ChEBI" id="CHEBI:30616"/>
    </ligand>
</feature>
<evidence type="ECO:0000256" key="19">
    <source>
        <dbReference type="PIRSR" id="PIRSR606539-2"/>
    </source>
</evidence>
<dbReference type="SUPFAM" id="SSF56784">
    <property type="entry name" value="HAD-like"/>
    <property type="match status" value="1"/>
</dbReference>
<feature type="binding site" evidence="19">
    <location>
        <position position="922"/>
    </location>
    <ligand>
        <name>ATP</name>
        <dbReference type="ChEBI" id="CHEBI:30616"/>
    </ligand>
</feature>
<dbReference type="GO" id="GO:0045332">
    <property type="term" value="P:phospholipid translocation"/>
    <property type="evidence" value="ECO:0007669"/>
    <property type="project" value="TreeGrafter"/>
</dbReference>
<comment type="similarity">
    <text evidence="4 21">Belongs to the cation transport ATPase (P-type) (TC 3.A.3) family. Type IV subfamily.</text>
</comment>
<dbReference type="CDD" id="cd00333">
    <property type="entry name" value="MIP"/>
    <property type="match status" value="1"/>
</dbReference>
<comment type="cofactor">
    <cofactor evidence="1 20">
        <name>Mg(2+)</name>
        <dbReference type="ChEBI" id="CHEBI:18420"/>
    </cofactor>
</comment>
<dbReference type="SUPFAM" id="SSF81338">
    <property type="entry name" value="Aquaporin-like"/>
    <property type="match status" value="1"/>
</dbReference>
<evidence type="ECO:0000256" key="22">
    <source>
        <dbReference type="SAM" id="MobiDB-lite"/>
    </source>
</evidence>
<dbReference type="PANTHER" id="PTHR24092">
    <property type="entry name" value="PROBABLE PHOSPHOLIPID-TRANSPORTING ATPASE"/>
    <property type="match status" value="1"/>
</dbReference>
<feature type="compositionally biased region" description="Low complexity" evidence="22">
    <location>
        <begin position="1566"/>
        <end position="1580"/>
    </location>
</feature>
<dbReference type="NCBIfam" id="TIGR00861">
    <property type="entry name" value="MIP"/>
    <property type="match status" value="1"/>
</dbReference>
<evidence type="ECO:0000256" key="6">
    <source>
        <dbReference type="ARBA" id="ARBA00022692"/>
    </source>
</evidence>
<dbReference type="CDD" id="cd02073">
    <property type="entry name" value="P-type_ATPase_APLT_Dnf-like"/>
    <property type="match status" value="1"/>
</dbReference>
<accession>L9J9U4</accession>
<feature type="transmembrane region" description="Helical" evidence="21">
    <location>
        <begin position="1344"/>
        <end position="1363"/>
    </location>
</feature>
<dbReference type="Gene3D" id="1.20.1080.10">
    <property type="entry name" value="Glycerol uptake facilitator protein"/>
    <property type="match status" value="1"/>
</dbReference>
<dbReference type="GO" id="GO:0006833">
    <property type="term" value="P:water transport"/>
    <property type="evidence" value="ECO:0007669"/>
    <property type="project" value="InterPro"/>
</dbReference>
<feature type="transmembrane region" description="Helical" evidence="21">
    <location>
        <begin position="1261"/>
        <end position="1282"/>
    </location>
</feature>
<dbReference type="SUPFAM" id="SSF81653">
    <property type="entry name" value="Calcium ATPase, transduction domain A"/>
    <property type="match status" value="1"/>
</dbReference>
<dbReference type="SFLD" id="SFLDG00002">
    <property type="entry name" value="C1.7:_P-type_atpase_like"/>
    <property type="match status" value="1"/>
</dbReference>
<evidence type="ECO:0000256" key="13">
    <source>
        <dbReference type="ARBA" id="ARBA00023055"/>
    </source>
</evidence>
<dbReference type="Gene3D" id="3.40.1110.10">
    <property type="entry name" value="Calcium-transporting ATPase, cytoplasmic domain N"/>
    <property type="match status" value="1"/>
</dbReference>
<feature type="transmembrane region" description="Helical" evidence="21">
    <location>
        <begin position="623"/>
        <end position="645"/>
    </location>
</feature>
<evidence type="ECO:0000256" key="5">
    <source>
        <dbReference type="ARBA" id="ARBA00022448"/>
    </source>
</evidence>
<comment type="catalytic activity">
    <reaction evidence="15 21">
        <text>ATP + H2O + phospholipidSide 1 = ADP + phosphate + phospholipidSide 2.</text>
        <dbReference type="EC" id="7.6.2.1"/>
    </reaction>
</comment>
<feature type="binding site" evidence="19">
    <location>
        <position position="899"/>
    </location>
    <ligand>
        <name>ATP</name>
        <dbReference type="ChEBI" id="CHEBI:30616"/>
    </ligand>
</feature>
<evidence type="ECO:0000313" key="26">
    <source>
        <dbReference type="Proteomes" id="UP000011518"/>
    </source>
</evidence>
<feature type="transmembrane region" description="Helical" evidence="21">
    <location>
        <begin position="1413"/>
        <end position="1434"/>
    </location>
</feature>
<dbReference type="InParanoid" id="L9J9U4"/>
<dbReference type="Gene3D" id="2.70.150.10">
    <property type="entry name" value="Calcium-transporting ATPase, cytoplasmic transduction domain A"/>
    <property type="match status" value="1"/>
</dbReference>
<feature type="binding site" evidence="19">
    <location>
        <position position="1178"/>
    </location>
    <ligand>
        <name>ATP</name>
        <dbReference type="ChEBI" id="CHEBI:30616"/>
    </ligand>
</feature>